<protein>
    <submittedName>
        <fullName evidence="2">BadF-type ATPase</fullName>
    </submittedName>
</protein>
<dbReference type="RefSeq" id="WP_072891294.1">
    <property type="nucleotide sequence ID" value="NZ_FQVW01000035.1"/>
</dbReference>
<dbReference type="InterPro" id="IPR002731">
    <property type="entry name" value="ATPase_BadF"/>
</dbReference>
<proteinExistence type="predicted"/>
<dbReference type="EMBL" id="FQVW01000035">
    <property type="protein sequence ID" value="SHG46762.1"/>
    <property type="molecule type" value="Genomic_DNA"/>
</dbReference>
<dbReference type="InterPro" id="IPR043129">
    <property type="entry name" value="ATPase_NBD"/>
</dbReference>
<dbReference type="PANTHER" id="PTHR43190">
    <property type="entry name" value="N-ACETYL-D-GLUCOSAMINE KINASE"/>
    <property type="match status" value="1"/>
</dbReference>
<gene>
    <name evidence="2" type="ORF">SAMN05216225_10356</name>
</gene>
<dbReference type="AlphaFoldDB" id="A0A1M5K1P4"/>
<organism evidence="2 3">
    <name type="scientific">Ornithinibacillus halophilus</name>
    <dbReference type="NCBI Taxonomy" id="930117"/>
    <lineage>
        <taxon>Bacteria</taxon>
        <taxon>Bacillati</taxon>
        <taxon>Bacillota</taxon>
        <taxon>Bacilli</taxon>
        <taxon>Bacillales</taxon>
        <taxon>Bacillaceae</taxon>
        <taxon>Ornithinibacillus</taxon>
    </lineage>
</organism>
<dbReference type="CDD" id="cd24007">
    <property type="entry name" value="ASKHA_NBD_eukNAGK-like"/>
    <property type="match status" value="1"/>
</dbReference>
<dbReference type="STRING" id="930117.SAMN05216225_10356"/>
<evidence type="ECO:0000313" key="3">
    <source>
        <dbReference type="Proteomes" id="UP000183988"/>
    </source>
</evidence>
<reference evidence="2 3" key="1">
    <citation type="submission" date="2016-11" db="EMBL/GenBank/DDBJ databases">
        <authorList>
            <person name="Jaros S."/>
            <person name="Januszkiewicz K."/>
            <person name="Wedrychowicz H."/>
        </authorList>
    </citation>
    <scope>NUCLEOTIDE SEQUENCE [LARGE SCALE GENOMIC DNA]</scope>
    <source>
        <strain evidence="2 3">IBRC-M 10683</strain>
    </source>
</reference>
<dbReference type="Gene3D" id="3.30.420.40">
    <property type="match status" value="2"/>
</dbReference>
<evidence type="ECO:0000313" key="2">
    <source>
        <dbReference type="EMBL" id="SHG46762.1"/>
    </source>
</evidence>
<keyword evidence="3" id="KW-1185">Reference proteome</keyword>
<dbReference type="SUPFAM" id="SSF53067">
    <property type="entry name" value="Actin-like ATPase domain"/>
    <property type="match status" value="2"/>
</dbReference>
<dbReference type="InterPro" id="IPR052519">
    <property type="entry name" value="Euk-type_GlcNAc_Kinase"/>
</dbReference>
<dbReference type="OrthoDB" id="9772633at2"/>
<name>A0A1M5K1P4_9BACI</name>
<accession>A0A1M5K1P4</accession>
<sequence length="318" mass="33830">MYVLGIDGGGTKTKGVIASSTGEIAAEATVGPSNPNSVSKEQLENEFTLLFNELMQKSGELFSEVKHIYAGMSGVEHPVTKSEMSQLITNIIPGQNVTITNDAITALYSGTLGKPGIVQIAGTGSITYGLNEEGKFGRVGGWGYLLGERGSGYALGSDALKAVFATHDGLGEDTLLLHSILKKFETSELPNIVKLIYQSKNSKELIASISKLVFEAYDQGDSVASSIIRNNAQNIGDSIACLIKRMFNQKLTIPVVLVGGVFKRIDVLEPLIMNSVQGHEVSINLISPNIEPVGGAVIAGLKEEGLEIGEEFITNFHS</sequence>
<evidence type="ECO:0000259" key="1">
    <source>
        <dbReference type="Pfam" id="PF01869"/>
    </source>
</evidence>
<dbReference type="Proteomes" id="UP000183988">
    <property type="component" value="Unassembled WGS sequence"/>
</dbReference>
<feature type="domain" description="ATPase BadF/BadG/BcrA/BcrD type" evidence="1">
    <location>
        <begin position="4"/>
        <end position="298"/>
    </location>
</feature>
<dbReference type="Pfam" id="PF01869">
    <property type="entry name" value="BcrAD_BadFG"/>
    <property type="match status" value="1"/>
</dbReference>
<dbReference type="PANTHER" id="PTHR43190:SF3">
    <property type="entry name" value="N-ACETYL-D-GLUCOSAMINE KINASE"/>
    <property type="match status" value="1"/>
</dbReference>